<dbReference type="AlphaFoldDB" id="A0AAE5LP60"/>
<protein>
    <submittedName>
        <fullName evidence="1">Uncharacterized protein</fullName>
    </submittedName>
</protein>
<sequence>MKFRIQFSYVGIHWDGGTPTTRSPKNNYENLIYVT</sequence>
<comment type="caution">
    <text evidence="1">The sequence shown here is derived from an EMBL/GenBank/DDBJ whole genome shotgun (WGS) entry which is preliminary data.</text>
</comment>
<dbReference type="EMBL" id="JABTDW010000001">
    <property type="protein sequence ID" value="NSB13349.1"/>
    <property type="molecule type" value="Genomic_DNA"/>
</dbReference>
<proteinExistence type="predicted"/>
<evidence type="ECO:0000313" key="2">
    <source>
        <dbReference type="Proteomes" id="UP000822184"/>
    </source>
</evidence>
<organism evidence="1 2">
    <name type="scientific">Clostridium beijerinckii</name>
    <name type="common">Clostridium MP</name>
    <dbReference type="NCBI Taxonomy" id="1520"/>
    <lineage>
        <taxon>Bacteria</taxon>
        <taxon>Bacillati</taxon>
        <taxon>Bacillota</taxon>
        <taxon>Clostridia</taxon>
        <taxon>Eubacteriales</taxon>
        <taxon>Clostridiaceae</taxon>
        <taxon>Clostridium</taxon>
    </lineage>
</organism>
<reference evidence="1" key="1">
    <citation type="submission" date="2020-06" db="EMBL/GenBank/DDBJ databases">
        <title>Genomic insights into acetone-butanol-ethanol (ABE) fermentation by sequencing solventogenic clostridia strains.</title>
        <authorList>
            <person name="Brown S."/>
        </authorList>
    </citation>
    <scope>NUCLEOTIDE SEQUENCE</scope>
    <source>
        <strain evidence="1">DJ123</strain>
    </source>
</reference>
<accession>A0AAE5LP60</accession>
<evidence type="ECO:0000313" key="1">
    <source>
        <dbReference type="EMBL" id="NSB13349.1"/>
    </source>
</evidence>
<name>A0AAE5LP60_CLOBE</name>
<dbReference type="Proteomes" id="UP000822184">
    <property type="component" value="Unassembled WGS sequence"/>
</dbReference>
<gene>
    <name evidence="1" type="ORF">BCD95_001608</name>
</gene>